<keyword evidence="7 10" id="KW-0256">Endoplasmic reticulum</keyword>
<feature type="transmembrane region" description="Helical" evidence="10">
    <location>
        <begin position="460"/>
        <end position="477"/>
    </location>
</feature>
<dbReference type="PANTHER" id="PTHR21049">
    <property type="entry name" value="RIBOPHORIN I"/>
    <property type="match status" value="1"/>
</dbReference>
<feature type="chain" id="PRO_5011820275" description="Dolichyl-diphosphooligosaccharide--protein glycosyltransferase subunit 1" evidence="10">
    <location>
        <begin position="25"/>
        <end position="487"/>
    </location>
</feature>
<feature type="signal peptide" evidence="10">
    <location>
        <begin position="1"/>
        <end position="24"/>
    </location>
</feature>
<evidence type="ECO:0000256" key="3">
    <source>
        <dbReference type="ARBA" id="ARBA00004922"/>
    </source>
</evidence>
<keyword evidence="11" id="KW-0808">Transferase</keyword>
<comment type="similarity">
    <text evidence="4 10">Belongs to the OST1 family.</text>
</comment>
<dbReference type="UniPathway" id="UPA00378"/>
<dbReference type="InterPro" id="IPR007676">
    <property type="entry name" value="Ribophorin_I"/>
</dbReference>
<evidence type="ECO:0000256" key="10">
    <source>
        <dbReference type="RuleBase" id="RU361143"/>
    </source>
</evidence>
<name>A0A1Y2I6M3_TRAC3</name>
<sequence length="487" mass="54224">MPRHWRAPLSLLFSLFVLPICTSAANSFENTAIVRTVELGGALVHVTTTYAVKALEDGSSVYTLALGEQEHARTSWLEAKLKGQPGLLPLGDFGYHPESGVFLYTVDLPKALDTNGTANLVVETVLTHATYPWPREAAQKDPQSLKYSTDLFVISPYKTAVQRTKIRSPTPTVHSYTDPEDIEFTTDSVVTKSGATITYGPFYDIPPSATQDFVDAKQKQITIHYDYEFPIVEITKLERTAEISHWGANLNIENKIDLHNAGPRLKGHFSRLEHQTQSYFGRTSAHILPGMNLMLPPGIHSAYYVDQIGNVSTSHLRTVPSVPKGSNANSYSLLELRPRYPVLGGWNYSFTLGWDSPLEDYAGYDSATGKYVVGIPLLTPMPTAVVDEAEIKIILPEGATDIDYFPPYPALSESITKHITYLDTIGRPQITLKYRDLTDKHTGNIYVTYKVPFRAHLQKPLAVATAFIGVFIVALAWKRVDIRIRRK</sequence>
<dbReference type="PANTHER" id="PTHR21049:SF0">
    <property type="entry name" value="DOLICHYL-DIPHOSPHOOLIGOSACCHARIDE--PROTEIN GLYCOSYLTRANSFERASE SUBUNIT 1"/>
    <property type="match status" value="1"/>
</dbReference>
<reference evidence="11 12" key="1">
    <citation type="journal article" date="2015" name="Biotechnol. Biofuels">
        <title>Enhanced degradation of softwood versus hardwood by the white-rot fungus Pycnoporus coccineus.</title>
        <authorList>
            <person name="Couturier M."/>
            <person name="Navarro D."/>
            <person name="Chevret D."/>
            <person name="Henrissat B."/>
            <person name="Piumi F."/>
            <person name="Ruiz-Duenas F.J."/>
            <person name="Martinez A.T."/>
            <person name="Grigoriev I.V."/>
            <person name="Riley R."/>
            <person name="Lipzen A."/>
            <person name="Berrin J.G."/>
            <person name="Master E.R."/>
            <person name="Rosso M.N."/>
        </authorList>
    </citation>
    <scope>NUCLEOTIDE SEQUENCE [LARGE SCALE GENOMIC DNA]</scope>
    <source>
        <strain evidence="11 12">BRFM310</strain>
    </source>
</reference>
<dbReference type="AlphaFoldDB" id="A0A1Y2I6M3"/>
<dbReference type="GO" id="GO:0016740">
    <property type="term" value="F:transferase activity"/>
    <property type="evidence" value="ECO:0007669"/>
    <property type="project" value="UniProtKB-KW"/>
</dbReference>
<keyword evidence="6 10" id="KW-0732">Signal</keyword>
<gene>
    <name evidence="11" type="ORF">PYCCODRAFT_1399819</name>
</gene>
<keyword evidence="5 10" id="KW-0812">Transmembrane</keyword>
<evidence type="ECO:0000256" key="9">
    <source>
        <dbReference type="ARBA" id="ARBA00023136"/>
    </source>
</evidence>
<dbReference type="EMBL" id="KZ084165">
    <property type="protein sequence ID" value="OSC96807.1"/>
    <property type="molecule type" value="Genomic_DNA"/>
</dbReference>
<keyword evidence="9 10" id="KW-0472">Membrane</keyword>
<evidence type="ECO:0000256" key="6">
    <source>
        <dbReference type="ARBA" id="ARBA00022729"/>
    </source>
</evidence>
<evidence type="ECO:0000256" key="5">
    <source>
        <dbReference type="ARBA" id="ARBA00022692"/>
    </source>
</evidence>
<evidence type="ECO:0000256" key="7">
    <source>
        <dbReference type="ARBA" id="ARBA00022824"/>
    </source>
</evidence>
<dbReference type="GO" id="GO:0008250">
    <property type="term" value="C:oligosaccharyltransferase complex"/>
    <property type="evidence" value="ECO:0007669"/>
    <property type="project" value="UniProtKB-UniRule"/>
</dbReference>
<evidence type="ECO:0000256" key="2">
    <source>
        <dbReference type="ARBA" id="ARBA00004115"/>
    </source>
</evidence>
<dbReference type="OrthoDB" id="310030at2759"/>
<evidence type="ECO:0000256" key="4">
    <source>
        <dbReference type="ARBA" id="ARBA00008905"/>
    </source>
</evidence>
<protein>
    <recommendedName>
        <fullName evidence="10">Dolichyl-diphosphooligosaccharide--protein glycosyltransferase subunit 1</fullName>
    </recommendedName>
</protein>
<dbReference type="GO" id="GO:0018279">
    <property type="term" value="P:protein N-linked glycosylation via asparagine"/>
    <property type="evidence" value="ECO:0007669"/>
    <property type="project" value="TreeGrafter"/>
</dbReference>
<comment type="subunit">
    <text evidence="10">Component of the oligosaccharyltransferase (OST) complex.</text>
</comment>
<comment type="function">
    <text evidence="1 10">Subunit of the oligosaccharyl transferase (OST) complex that catalyzes the initial transfer of a defined glycan (Glc(3)Man(9)GlcNAc(2) in eukaryotes) from the lipid carrier dolichol-pyrophosphate to an asparagine residue within an Asn-X-Ser/Thr consensus motif in nascent polypeptide chains, the first step in protein N-glycosylation. N-glycosylation occurs cotranslationally and the complex associates with the Sec61 complex at the channel-forming translocon complex that mediates protein translocation across the endoplasmic reticulum (ER). All subunits are required for a maximal enzyme activity.</text>
</comment>
<proteinExistence type="inferred from homology"/>
<organism evidence="11 12">
    <name type="scientific">Trametes coccinea (strain BRFM310)</name>
    <name type="common">Pycnoporus coccineus</name>
    <dbReference type="NCBI Taxonomy" id="1353009"/>
    <lineage>
        <taxon>Eukaryota</taxon>
        <taxon>Fungi</taxon>
        <taxon>Dikarya</taxon>
        <taxon>Basidiomycota</taxon>
        <taxon>Agaricomycotina</taxon>
        <taxon>Agaricomycetes</taxon>
        <taxon>Polyporales</taxon>
        <taxon>Polyporaceae</taxon>
        <taxon>Trametes</taxon>
    </lineage>
</organism>
<comment type="subcellular location">
    <subcellularLocation>
        <location evidence="2 10">Endoplasmic reticulum membrane</location>
        <topology evidence="2 10">Single-pass type I membrane protein</topology>
    </subcellularLocation>
</comment>
<accession>A0A1Y2I6M3</accession>
<dbReference type="STRING" id="1353009.A0A1Y2I6M3"/>
<keyword evidence="8 10" id="KW-1133">Transmembrane helix</keyword>
<evidence type="ECO:0000256" key="8">
    <source>
        <dbReference type="ARBA" id="ARBA00022989"/>
    </source>
</evidence>
<evidence type="ECO:0000313" key="11">
    <source>
        <dbReference type="EMBL" id="OSC96807.1"/>
    </source>
</evidence>
<keyword evidence="12" id="KW-1185">Reference proteome</keyword>
<evidence type="ECO:0000256" key="1">
    <source>
        <dbReference type="ARBA" id="ARBA00002791"/>
    </source>
</evidence>
<evidence type="ECO:0000313" key="12">
    <source>
        <dbReference type="Proteomes" id="UP000193067"/>
    </source>
</evidence>
<dbReference type="Proteomes" id="UP000193067">
    <property type="component" value="Unassembled WGS sequence"/>
</dbReference>
<dbReference type="Pfam" id="PF04597">
    <property type="entry name" value="Ribophorin_I"/>
    <property type="match status" value="1"/>
</dbReference>
<comment type="pathway">
    <text evidence="3 10">Protein modification; protein glycosylation.</text>
</comment>